<name>A0ABT2GHJ8_9MICO</name>
<comment type="caution">
    <text evidence="3">The sequence shown here is derived from an EMBL/GenBank/DDBJ whole genome shotgun (WGS) entry which is preliminary data.</text>
</comment>
<protein>
    <submittedName>
        <fullName evidence="3">DUF4229 domain-containing protein</fullName>
    </submittedName>
</protein>
<proteinExistence type="predicted"/>
<feature type="region of interest" description="Disordered" evidence="1">
    <location>
        <begin position="68"/>
        <end position="114"/>
    </location>
</feature>
<keyword evidence="2" id="KW-0812">Transmembrane</keyword>
<dbReference type="Proteomes" id="UP001165580">
    <property type="component" value="Unassembled WGS sequence"/>
</dbReference>
<gene>
    <name evidence="3" type="ORF">NVV95_13600</name>
</gene>
<evidence type="ECO:0000313" key="3">
    <source>
        <dbReference type="EMBL" id="MCS5715581.1"/>
    </source>
</evidence>
<keyword evidence="2" id="KW-1133">Transmembrane helix</keyword>
<dbReference type="InterPro" id="IPR025323">
    <property type="entry name" value="DUF4229"/>
</dbReference>
<reference evidence="3" key="1">
    <citation type="submission" date="2022-08" db="EMBL/GenBank/DDBJ databases">
        <authorList>
            <person name="Deng Y."/>
            <person name="Han X.-F."/>
            <person name="Zhang Y.-Q."/>
        </authorList>
    </citation>
    <scope>NUCLEOTIDE SEQUENCE</scope>
    <source>
        <strain evidence="3">CPCC 205716</strain>
    </source>
</reference>
<evidence type="ECO:0000256" key="1">
    <source>
        <dbReference type="SAM" id="MobiDB-lite"/>
    </source>
</evidence>
<feature type="transmembrane region" description="Helical" evidence="2">
    <location>
        <begin position="33"/>
        <end position="51"/>
    </location>
</feature>
<feature type="transmembrane region" description="Helical" evidence="2">
    <location>
        <begin position="7"/>
        <end position="27"/>
    </location>
</feature>
<dbReference type="RefSeq" id="WP_259487096.1">
    <property type="nucleotide sequence ID" value="NZ_JANTEZ010000005.1"/>
</dbReference>
<keyword evidence="2" id="KW-0472">Membrane</keyword>
<accession>A0ABT2GHJ8</accession>
<keyword evidence="4" id="KW-1185">Reference proteome</keyword>
<feature type="compositionally biased region" description="Acidic residues" evidence="1">
    <location>
        <begin position="96"/>
        <end position="105"/>
    </location>
</feature>
<evidence type="ECO:0000313" key="4">
    <source>
        <dbReference type="Proteomes" id="UP001165580"/>
    </source>
</evidence>
<organism evidence="3 4">
    <name type="scientific">Herbiconiux gentiana</name>
    <dbReference type="NCBI Taxonomy" id="2970912"/>
    <lineage>
        <taxon>Bacteria</taxon>
        <taxon>Bacillati</taxon>
        <taxon>Actinomycetota</taxon>
        <taxon>Actinomycetes</taxon>
        <taxon>Micrococcales</taxon>
        <taxon>Microbacteriaceae</taxon>
        <taxon>Herbiconiux</taxon>
    </lineage>
</organism>
<sequence>MNPGRTWLVYTLIRLGIFAVVLTILYLLSIEPWIAAVIAAIISLCISIIFLRKPREEASRTLYEARLNRGQAGRPAPVVDASGAAAAAGRSKAGSTEDEDVEDSAVDGTERRAQ</sequence>
<dbReference type="EMBL" id="JANTEZ010000005">
    <property type="protein sequence ID" value="MCS5715581.1"/>
    <property type="molecule type" value="Genomic_DNA"/>
</dbReference>
<feature type="compositionally biased region" description="Low complexity" evidence="1">
    <location>
        <begin position="81"/>
        <end position="94"/>
    </location>
</feature>
<evidence type="ECO:0000256" key="2">
    <source>
        <dbReference type="SAM" id="Phobius"/>
    </source>
</evidence>
<dbReference type="Pfam" id="PF14012">
    <property type="entry name" value="DUF4229"/>
    <property type="match status" value="1"/>
</dbReference>